<dbReference type="InterPro" id="IPR051477">
    <property type="entry name" value="Expansin_CellWall"/>
</dbReference>
<evidence type="ECO:0000256" key="2">
    <source>
        <dbReference type="SAM" id="MobiDB-lite"/>
    </source>
</evidence>
<keyword evidence="1 3" id="KW-0732">Signal</keyword>
<reference evidence="4" key="1">
    <citation type="submission" date="2020-11" db="EMBL/GenBank/DDBJ databases">
        <authorList>
            <consortium name="DOE Joint Genome Institute"/>
            <person name="Ahrendt S."/>
            <person name="Riley R."/>
            <person name="Andreopoulos W."/>
            <person name="Labutti K."/>
            <person name="Pangilinan J."/>
            <person name="Ruiz-Duenas F.J."/>
            <person name="Barrasa J.M."/>
            <person name="Sanchez-Garcia M."/>
            <person name="Camarero S."/>
            <person name="Miyauchi S."/>
            <person name="Serrano A."/>
            <person name="Linde D."/>
            <person name="Babiker R."/>
            <person name="Drula E."/>
            <person name="Ayuso-Fernandez I."/>
            <person name="Pacheco R."/>
            <person name="Padilla G."/>
            <person name="Ferreira P."/>
            <person name="Barriuso J."/>
            <person name="Kellner H."/>
            <person name="Castanera R."/>
            <person name="Alfaro M."/>
            <person name="Ramirez L."/>
            <person name="Pisabarro A.G."/>
            <person name="Kuo A."/>
            <person name="Tritt A."/>
            <person name="Lipzen A."/>
            <person name="He G."/>
            <person name="Yan M."/>
            <person name="Ng V."/>
            <person name="Cullen D."/>
            <person name="Martin F."/>
            <person name="Rosso M.-N."/>
            <person name="Henrissat B."/>
            <person name="Hibbett D."/>
            <person name="Martinez A.T."/>
            <person name="Grigoriev I.V."/>
        </authorList>
    </citation>
    <scope>NUCLEOTIDE SEQUENCE</scope>
    <source>
        <strain evidence="4">AH 40177</strain>
    </source>
</reference>
<dbReference type="OrthoDB" id="406505at2759"/>
<dbReference type="Gene3D" id="2.40.40.10">
    <property type="entry name" value="RlpA-like domain"/>
    <property type="match status" value="1"/>
</dbReference>
<feature type="signal peptide" evidence="3">
    <location>
        <begin position="1"/>
        <end position="24"/>
    </location>
</feature>
<evidence type="ECO:0000256" key="1">
    <source>
        <dbReference type="ARBA" id="ARBA00022729"/>
    </source>
</evidence>
<feature type="compositionally biased region" description="Polar residues" evidence="2">
    <location>
        <begin position="74"/>
        <end position="92"/>
    </location>
</feature>
<feature type="chain" id="PRO_5040421884" description="RlpA-like protein double-psi beta-barrel domain-containing protein" evidence="3">
    <location>
        <begin position="25"/>
        <end position="235"/>
    </location>
</feature>
<accession>A0A9P5Q835</accession>
<evidence type="ECO:0000313" key="4">
    <source>
        <dbReference type="EMBL" id="KAF9075942.1"/>
    </source>
</evidence>
<name>A0A9P5Q835_9AGAR</name>
<dbReference type="SUPFAM" id="SSF50685">
    <property type="entry name" value="Barwin-like endoglucanases"/>
    <property type="match status" value="1"/>
</dbReference>
<organism evidence="4 5">
    <name type="scientific">Rhodocollybia butyracea</name>
    <dbReference type="NCBI Taxonomy" id="206335"/>
    <lineage>
        <taxon>Eukaryota</taxon>
        <taxon>Fungi</taxon>
        <taxon>Dikarya</taxon>
        <taxon>Basidiomycota</taxon>
        <taxon>Agaricomycotina</taxon>
        <taxon>Agaricomycetes</taxon>
        <taxon>Agaricomycetidae</taxon>
        <taxon>Agaricales</taxon>
        <taxon>Marasmiineae</taxon>
        <taxon>Omphalotaceae</taxon>
        <taxon>Rhodocollybia</taxon>
    </lineage>
</organism>
<proteinExistence type="predicted"/>
<evidence type="ECO:0008006" key="6">
    <source>
        <dbReference type="Google" id="ProtNLM"/>
    </source>
</evidence>
<dbReference type="PANTHER" id="PTHR31836:SF22">
    <property type="entry name" value="RLPA-LIKE PROTEIN DOUBLE-PSI BETA-BARREL DOMAIN-CONTAINING PROTEIN"/>
    <property type="match status" value="1"/>
</dbReference>
<dbReference type="AlphaFoldDB" id="A0A9P5Q835"/>
<keyword evidence="5" id="KW-1185">Reference proteome</keyword>
<evidence type="ECO:0000313" key="5">
    <source>
        <dbReference type="Proteomes" id="UP000772434"/>
    </source>
</evidence>
<dbReference type="EMBL" id="JADNRY010000008">
    <property type="protein sequence ID" value="KAF9075942.1"/>
    <property type="molecule type" value="Genomic_DNA"/>
</dbReference>
<dbReference type="PANTHER" id="PTHR31836">
    <property type="match status" value="1"/>
</dbReference>
<protein>
    <recommendedName>
        <fullName evidence="6">RlpA-like protein double-psi beta-barrel domain-containing protein</fullName>
    </recommendedName>
</protein>
<dbReference type="Proteomes" id="UP000772434">
    <property type="component" value="Unassembled WGS sequence"/>
</dbReference>
<comment type="caution">
    <text evidence="4">The sequence shown here is derived from an EMBL/GenBank/DDBJ whole genome shotgun (WGS) entry which is preliminary data.</text>
</comment>
<gene>
    <name evidence="4" type="ORF">BDP27DRAFT_1256880</name>
</gene>
<evidence type="ECO:0000256" key="3">
    <source>
        <dbReference type="SAM" id="SignalP"/>
    </source>
</evidence>
<feature type="region of interest" description="Disordered" evidence="2">
    <location>
        <begin position="74"/>
        <end position="100"/>
    </location>
</feature>
<dbReference type="CDD" id="cd22191">
    <property type="entry name" value="DPBB_RlpA_EXP_N-like"/>
    <property type="match status" value="1"/>
</dbReference>
<sequence>MPRSIAFLITSLFLIVCVFTDAMASVLRLPPNSPREITSKNFGRAHSLGPAYNFDRRDGWTTLNASSIRVLQGNSSALESRSKKPSNLGNKKNSGKSENAVDTGGLAGKLKAISKVISEVMITWYSGHDLLNPSCWASNVWAPTDDSFVCALTLSGWSTKPKCFDFLELCNGPQRCICVRVVDSCQGCAAGSKHVDLTKAAFSSLAPLTEGLLDKISMRITNAPEPSQWCVSPNL</sequence>
<dbReference type="InterPro" id="IPR036908">
    <property type="entry name" value="RlpA-like_sf"/>
</dbReference>